<evidence type="ECO:0000313" key="2">
    <source>
        <dbReference type="EMBL" id="KAF4394205.1"/>
    </source>
</evidence>
<keyword evidence="5" id="KW-1185">Reference proteome</keyword>
<dbReference type="EMBL" id="JAATIP010000011">
    <property type="protein sequence ID" value="KAF4394205.1"/>
    <property type="molecule type" value="Genomic_DNA"/>
</dbReference>
<organism evidence="2 4">
    <name type="scientific">Cannabis sativa</name>
    <name type="common">Hemp</name>
    <name type="synonym">Marijuana</name>
    <dbReference type="NCBI Taxonomy" id="3483"/>
    <lineage>
        <taxon>Eukaryota</taxon>
        <taxon>Viridiplantae</taxon>
        <taxon>Streptophyta</taxon>
        <taxon>Embryophyta</taxon>
        <taxon>Tracheophyta</taxon>
        <taxon>Spermatophyta</taxon>
        <taxon>Magnoliopsida</taxon>
        <taxon>eudicotyledons</taxon>
        <taxon>Gunneridae</taxon>
        <taxon>Pentapetalae</taxon>
        <taxon>rosids</taxon>
        <taxon>fabids</taxon>
        <taxon>Rosales</taxon>
        <taxon>Cannabaceae</taxon>
        <taxon>Cannabis</taxon>
    </lineage>
</organism>
<dbReference type="AlphaFoldDB" id="A0A7J6HGL0"/>
<feature type="compositionally biased region" description="Polar residues" evidence="1">
    <location>
        <begin position="92"/>
        <end position="109"/>
    </location>
</feature>
<evidence type="ECO:0000313" key="5">
    <source>
        <dbReference type="Proteomes" id="UP000583929"/>
    </source>
</evidence>
<accession>A0A7J6HGL0</accession>
<feature type="region of interest" description="Disordered" evidence="1">
    <location>
        <begin position="80"/>
        <end position="109"/>
    </location>
</feature>
<dbReference type="Proteomes" id="UP000583929">
    <property type="component" value="Unassembled WGS sequence"/>
</dbReference>
<feature type="compositionally biased region" description="Basic and acidic residues" evidence="1">
    <location>
        <begin position="80"/>
        <end position="91"/>
    </location>
</feature>
<dbReference type="Proteomes" id="UP000525078">
    <property type="component" value="Unassembled WGS sequence"/>
</dbReference>
<gene>
    <name evidence="2" type="ORF">F8388_005839</name>
    <name evidence="3" type="ORF">G4B88_005937</name>
</gene>
<sequence>MGVLANVKEKVLEKLAAAAVPAEALDKARRLLETTVRDATQAAHAISKDAIFRIKTHLVDIFPSFSPALTSKMVDEAEKEAVAAETNKDENSITISSHPESYNIPTSRL</sequence>
<reference evidence="4 5" key="1">
    <citation type="journal article" date="2020" name="bioRxiv">
        <title>Sequence and annotation of 42 cannabis genomes reveals extensive copy number variation in cannabinoid synthesis and pathogen resistance genes.</title>
        <authorList>
            <person name="Mckernan K.J."/>
            <person name="Helbert Y."/>
            <person name="Kane L.T."/>
            <person name="Ebling H."/>
            <person name="Zhang L."/>
            <person name="Liu B."/>
            <person name="Eaton Z."/>
            <person name="Mclaughlin S."/>
            <person name="Kingan S."/>
            <person name="Baybayan P."/>
            <person name="Concepcion G."/>
            <person name="Jordan M."/>
            <person name="Riva A."/>
            <person name="Barbazuk W."/>
            <person name="Harkins T."/>
        </authorList>
    </citation>
    <scope>NUCLEOTIDE SEQUENCE [LARGE SCALE GENOMIC DNA]</scope>
    <source>
        <strain evidence="4 5">cv. Jamaican Lion 4</strain>
        <strain evidence="3">Father</strain>
        <strain evidence="2">Mother</strain>
        <tissue evidence="2">Leaf</tissue>
    </source>
</reference>
<comment type="caution">
    <text evidence="2">The sequence shown here is derived from an EMBL/GenBank/DDBJ whole genome shotgun (WGS) entry which is preliminary data.</text>
</comment>
<proteinExistence type="predicted"/>
<evidence type="ECO:0000313" key="3">
    <source>
        <dbReference type="EMBL" id="KAF4404551.1"/>
    </source>
</evidence>
<name>A0A7J6HGL0_CANSA</name>
<protein>
    <submittedName>
        <fullName evidence="2">Uncharacterized protein</fullName>
    </submittedName>
</protein>
<evidence type="ECO:0000256" key="1">
    <source>
        <dbReference type="SAM" id="MobiDB-lite"/>
    </source>
</evidence>
<evidence type="ECO:0000313" key="4">
    <source>
        <dbReference type="Proteomes" id="UP000525078"/>
    </source>
</evidence>
<dbReference type="EMBL" id="JAATIQ010000001">
    <property type="protein sequence ID" value="KAF4404551.1"/>
    <property type="molecule type" value="Genomic_DNA"/>
</dbReference>